<dbReference type="STRING" id="542762.A0A4S4DZA4"/>
<protein>
    <recommendedName>
        <fullName evidence="1">Vacuolar ATPase assembly protein VMA22</fullName>
    </recommendedName>
</protein>
<dbReference type="PANTHER" id="PTHR31996:SF2">
    <property type="entry name" value="COILED-COIL DOMAIN-CONTAINING PROTEIN 115"/>
    <property type="match status" value="1"/>
</dbReference>
<reference evidence="3 4" key="1">
    <citation type="journal article" date="2018" name="Proc. Natl. Acad. Sci. U.S.A.">
        <title>Draft genome sequence of Camellia sinensis var. sinensis provides insights into the evolution of the tea genome and tea quality.</title>
        <authorList>
            <person name="Wei C."/>
            <person name="Yang H."/>
            <person name="Wang S."/>
            <person name="Zhao J."/>
            <person name="Liu C."/>
            <person name="Gao L."/>
            <person name="Xia E."/>
            <person name="Lu Y."/>
            <person name="Tai Y."/>
            <person name="She G."/>
            <person name="Sun J."/>
            <person name="Cao H."/>
            <person name="Tong W."/>
            <person name="Gao Q."/>
            <person name="Li Y."/>
            <person name="Deng W."/>
            <person name="Jiang X."/>
            <person name="Wang W."/>
            <person name="Chen Q."/>
            <person name="Zhang S."/>
            <person name="Li H."/>
            <person name="Wu J."/>
            <person name="Wang P."/>
            <person name="Li P."/>
            <person name="Shi C."/>
            <person name="Zheng F."/>
            <person name="Jian J."/>
            <person name="Huang B."/>
            <person name="Shan D."/>
            <person name="Shi M."/>
            <person name="Fang C."/>
            <person name="Yue Y."/>
            <person name="Li F."/>
            <person name="Li D."/>
            <person name="Wei S."/>
            <person name="Han B."/>
            <person name="Jiang C."/>
            <person name="Yin Y."/>
            <person name="Xia T."/>
            <person name="Zhang Z."/>
            <person name="Bennetzen J.L."/>
            <person name="Zhao S."/>
            <person name="Wan X."/>
        </authorList>
    </citation>
    <scope>NUCLEOTIDE SEQUENCE [LARGE SCALE GENOMIC DNA]</scope>
    <source>
        <strain evidence="4">cv. Shuchazao</strain>
        <tissue evidence="3">Leaf</tissue>
    </source>
</reference>
<dbReference type="InterPro" id="IPR040357">
    <property type="entry name" value="Vma22/CCDC115"/>
</dbReference>
<dbReference type="AlphaFoldDB" id="A0A4S4DZA4"/>
<dbReference type="GO" id="GO:0070072">
    <property type="term" value="P:vacuolar proton-transporting V-type ATPase complex assembly"/>
    <property type="evidence" value="ECO:0007669"/>
    <property type="project" value="InterPro"/>
</dbReference>
<dbReference type="EMBL" id="SDRB02009013">
    <property type="protein sequence ID" value="THG08822.1"/>
    <property type="molecule type" value="Genomic_DNA"/>
</dbReference>
<evidence type="ECO:0000256" key="1">
    <source>
        <dbReference type="ARBA" id="ARBA00093634"/>
    </source>
</evidence>
<name>A0A4S4DZA4_CAMSN</name>
<dbReference type="GO" id="GO:0051082">
    <property type="term" value="F:unfolded protein binding"/>
    <property type="evidence" value="ECO:0007669"/>
    <property type="project" value="TreeGrafter"/>
</dbReference>
<comment type="caution">
    <text evidence="3">The sequence shown here is derived from an EMBL/GenBank/DDBJ whole genome shotgun (WGS) entry which is preliminary data.</text>
</comment>
<evidence type="ECO:0000313" key="3">
    <source>
        <dbReference type="EMBL" id="THG08822.1"/>
    </source>
</evidence>
<dbReference type="Proteomes" id="UP000306102">
    <property type="component" value="Unassembled WGS sequence"/>
</dbReference>
<proteinExistence type="predicted"/>
<feature type="compositionally biased region" description="Acidic residues" evidence="2">
    <location>
        <begin position="24"/>
        <end position="33"/>
    </location>
</feature>
<feature type="compositionally biased region" description="Basic and acidic residues" evidence="2">
    <location>
        <begin position="1"/>
        <end position="14"/>
    </location>
</feature>
<sequence>MAEEEGTRNIDNERYSTQQQQQQQEEEEEEEEGGGEREGDQKVVKFLDSVDSYLTLVDSLSSTLRQGWLELAGARHSMGASRISSALFDLKSHCAATTLQITEDGVDSRMKQPNFTLCKWVSPDNQNCSSDKAKFDEDESLQRTSTKPQLRYRGTSVLEFNVCFLFYCFLLSRICLCKEIQEKRPESNGSALMVDYQIQKERSKSLSMFGTLVSPKLRAGQLSFEMALDTLVEIANMRSSILSAYDQVRNDMESTRDLENDEDEDLLVMKMMKKFFDLLDLLELRSVRFVRSIDVVVDEFVFWRFFFGQGFSGSRKLDPR</sequence>
<evidence type="ECO:0000313" key="4">
    <source>
        <dbReference type="Proteomes" id="UP000306102"/>
    </source>
</evidence>
<gene>
    <name evidence="3" type="ORF">TEA_024273</name>
</gene>
<keyword evidence="4" id="KW-1185">Reference proteome</keyword>
<feature type="region of interest" description="Disordered" evidence="2">
    <location>
        <begin position="1"/>
        <end position="42"/>
    </location>
</feature>
<organism evidence="3 4">
    <name type="scientific">Camellia sinensis var. sinensis</name>
    <name type="common">China tea</name>
    <dbReference type="NCBI Taxonomy" id="542762"/>
    <lineage>
        <taxon>Eukaryota</taxon>
        <taxon>Viridiplantae</taxon>
        <taxon>Streptophyta</taxon>
        <taxon>Embryophyta</taxon>
        <taxon>Tracheophyta</taxon>
        <taxon>Spermatophyta</taxon>
        <taxon>Magnoliopsida</taxon>
        <taxon>eudicotyledons</taxon>
        <taxon>Gunneridae</taxon>
        <taxon>Pentapetalae</taxon>
        <taxon>asterids</taxon>
        <taxon>Ericales</taxon>
        <taxon>Theaceae</taxon>
        <taxon>Camellia</taxon>
    </lineage>
</organism>
<evidence type="ECO:0000256" key="2">
    <source>
        <dbReference type="SAM" id="MobiDB-lite"/>
    </source>
</evidence>
<dbReference type="PANTHER" id="PTHR31996">
    <property type="entry name" value="COILED-COIL DOMAIN-CONTAINING PROTEIN 115"/>
    <property type="match status" value="1"/>
</dbReference>
<accession>A0A4S4DZA4</accession>